<proteinExistence type="predicted"/>
<organism evidence="1">
    <name type="scientific">Burkholderia stagnalis</name>
    <dbReference type="NCBI Taxonomy" id="1503054"/>
    <lineage>
        <taxon>Bacteria</taxon>
        <taxon>Pseudomonadati</taxon>
        <taxon>Pseudomonadota</taxon>
        <taxon>Betaproteobacteria</taxon>
        <taxon>Burkholderiales</taxon>
        <taxon>Burkholderiaceae</taxon>
        <taxon>Burkholderia</taxon>
        <taxon>Burkholderia cepacia complex</taxon>
    </lineage>
</organism>
<dbReference type="EMBL" id="LPHB01000039">
    <property type="protein sequence ID" value="KWA63041.1"/>
    <property type="molecule type" value="Genomic_DNA"/>
</dbReference>
<comment type="caution">
    <text evidence="1">The sequence shown here is derived from an EMBL/GenBank/DDBJ whole genome shotgun (WGS) entry which is preliminary data.</text>
</comment>
<dbReference type="AlphaFoldDB" id="A0A108GAU0"/>
<sequence>MRTYEHHGFTLEVSVESDFTFRPVDRTAMHAGYVAVVRVLQAGHVVATFSPLRYGDVAGRPFNTEVDALTGGHDAASKIVDELFSQS</sequence>
<name>A0A108GAU0_9BURK</name>
<gene>
    <name evidence="1" type="ORF">WT44_13235</name>
</gene>
<dbReference type="Proteomes" id="UP000068603">
    <property type="component" value="Unassembled WGS sequence"/>
</dbReference>
<evidence type="ECO:0000313" key="2">
    <source>
        <dbReference type="Proteomes" id="UP000068603"/>
    </source>
</evidence>
<evidence type="ECO:0008006" key="3">
    <source>
        <dbReference type="Google" id="ProtNLM"/>
    </source>
</evidence>
<evidence type="ECO:0000313" key="1">
    <source>
        <dbReference type="EMBL" id="KWA63041.1"/>
    </source>
</evidence>
<accession>A0A108GAU0</accession>
<protein>
    <recommendedName>
        <fullName evidence="3">Hydrogenase maturation factor</fullName>
    </recommendedName>
</protein>
<reference evidence="1 2" key="1">
    <citation type="submission" date="2015-11" db="EMBL/GenBank/DDBJ databases">
        <title>Expanding the genomic diversity of Burkholderia species for the development of highly accurate diagnostics.</title>
        <authorList>
            <person name="Sahl J."/>
            <person name="Keim P."/>
            <person name="Wagner D."/>
        </authorList>
    </citation>
    <scope>NUCLEOTIDE SEQUENCE [LARGE SCALE GENOMIC DNA]</scope>
    <source>
        <strain evidence="1 2">MSMB1960WGS</strain>
    </source>
</reference>